<comment type="caution">
    <text evidence="1">The sequence shown here is derived from an EMBL/GenBank/DDBJ whole genome shotgun (WGS) entry which is preliminary data.</text>
</comment>
<sequence>MSLGECTASHSVPETLVADRFSSEAGAADAQVQTSLDSDGTGMASFLCEASIQRGARIGHYKQWKIIDEVKGSGRKGNAWVGMMYMNSAACTLAIPSPTLGSNPPEVAPLRLGLRFSRPRMFSPVLFLDSLPIHHRLLEFSSVVNGFQQMSASKTNKMSRDTAASPP</sequence>
<organism evidence="1 2">
    <name type="scientific">Hydnum rufescens UP504</name>
    <dbReference type="NCBI Taxonomy" id="1448309"/>
    <lineage>
        <taxon>Eukaryota</taxon>
        <taxon>Fungi</taxon>
        <taxon>Dikarya</taxon>
        <taxon>Basidiomycota</taxon>
        <taxon>Agaricomycotina</taxon>
        <taxon>Agaricomycetes</taxon>
        <taxon>Cantharellales</taxon>
        <taxon>Hydnaceae</taxon>
        <taxon>Hydnum</taxon>
    </lineage>
</organism>
<evidence type="ECO:0000313" key="2">
    <source>
        <dbReference type="Proteomes" id="UP000886523"/>
    </source>
</evidence>
<protein>
    <submittedName>
        <fullName evidence="1">Uncharacterized protein</fullName>
    </submittedName>
</protein>
<dbReference type="EMBL" id="MU128952">
    <property type="protein sequence ID" value="KAF9515258.1"/>
    <property type="molecule type" value="Genomic_DNA"/>
</dbReference>
<accession>A0A9P6DY35</accession>
<keyword evidence="2" id="KW-1185">Reference proteome</keyword>
<name>A0A9P6DY35_9AGAM</name>
<evidence type="ECO:0000313" key="1">
    <source>
        <dbReference type="EMBL" id="KAF9515258.1"/>
    </source>
</evidence>
<dbReference type="AlphaFoldDB" id="A0A9P6DY35"/>
<gene>
    <name evidence="1" type="ORF">BS47DRAFT_1391789</name>
</gene>
<reference evidence="1" key="1">
    <citation type="journal article" date="2020" name="Nat. Commun.">
        <title>Large-scale genome sequencing of mycorrhizal fungi provides insights into the early evolution of symbiotic traits.</title>
        <authorList>
            <person name="Miyauchi S."/>
            <person name="Kiss E."/>
            <person name="Kuo A."/>
            <person name="Drula E."/>
            <person name="Kohler A."/>
            <person name="Sanchez-Garcia M."/>
            <person name="Morin E."/>
            <person name="Andreopoulos B."/>
            <person name="Barry K.W."/>
            <person name="Bonito G."/>
            <person name="Buee M."/>
            <person name="Carver A."/>
            <person name="Chen C."/>
            <person name="Cichocki N."/>
            <person name="Clum A."/>
            <person name="Culley D."/>
            <person name="Crous P.W."/>
            <person name="Fauchery L."/>
            <person name="Girlanda M."/>
            <person name="Hayes R.D."/>
            <person name="Keri Z."/>
            <person name="LaButti K."/>
            <person name="Lipzen A."/>
            <person name="Lombard V."/>
            <person name="Magnuson J."/>
            <person name="Maillard F."/>
            <person name="Murat C."/>
            <person name="Nolan M."/>
            <person name="Ohm R.A."/>
            <person name="Pangilinan J."/>
            <person name="Pereira M.F."/>
            <person name="Perotto S."/>
            <person name="Peter M."/>
            <person name="Pfister S."/>
            <person name="Riley R."/>
            <person name="Sitrit Y."/>
            <person name="Stielow J.B."/>
            <person name="Szollosi G."/>
            <person name="Zifcakova L."/>
            <person name="Stursova M."/>
            <person name="Spatafora J.W."/>
            <person name="Tedersoo L."/>
            <person name="Vaario L.M."/>
            <person name="Yamada A."/>
            <person name="Yan M."/>
            <person name="Wang P."/>
            <person name="Xu J."/>
            <person name="Bruns T."/>
            <person name="Baldrian P."/>
            <person name="Vilgalys R."/>
            <person name="Dunand C."/>
            <person name="Henrissat B."/>
            <person name="Grigoriev I.V."/>
            <person name="Hibbett D."/>
            <person name="Nagy L.G."/>
            <person name="Martin F.M."/>
        </authorList>
    </citation>
    <scope>NUCLEOTIDE SEQUENCE</scope>
    <source>
        <strain evidence="1">UP504</strain>
    </source>
</reference>
<dbReference type="Proteomes" id="UP000886523">
    <property type="component" value="Unassembled WGS sequence"/>
</dbReference>
<proteinExistence type="predicted"/>